<dbReference type="AlphaFoldDB" id="A4VLS3"/>
<evidence type="ECO:0000256" key="6">
    <source>
        <dbReference type="ARBA" id="ARBA00022891"/>
    </source>
</evidence>
<dbReference type="InterPro" id="IPR034119">
    <property type="entry name" value="ADHI"/>
</dbReference>
<evidence type="ECO:0000259" key="14">
    <source>
        <dbReference type="Pfam" id="PF13360"/>
    </source>
</evidence>
<evidence type="ECO:0000256" key="10">
    <source>
        <dbReference type="PIRSR" id="PIRSR617512-2"/>
    </source>
</evidence>
<comment type="similarity">
    <text evidence="2">Belongs to the bacterial PQQ dehydrogenase family.</text>
</comment>
<dbReference type="NCBIfam" id="TIGR03075">
    <property type="entry name" value="PQQ_enz_alc_DH"/>
    <property type="match status" value="1"/>
</dbReference>
<dbReference type="GO" id="GO:0042597">
    <property type="term" value="C:periplasmic space"/>
    <property type="evidence" value="ECO:0007669"/>
    <property type="project" value="UniProtKB-SubCell"/>
</dbReference>
<keyword evidence="16" id="KW-1185">Reference proteome</keyword>
<keyword evidence="3 11" id="KW-0479">Metal-binding</keyword>
<feature type="active site" description="Proton acceptor" evidence="9">
    <location>
        <position position="389"/>
    </location>
</feature>
<dbReference type="Gene3D" id="2.140.10.10">
    <property type="entry name" value="Quinoprotein alcohol dehydrogenase-like superfamily"/>
    <property type="match status" value="1"/>
</dbReference>
<accession>A4VLS3</accession>
<feature type="binding site" evidence="11">
    <location>
        <position position="265"/>
    </location>
    <ligand>
        <name>Ca(2+)</name>
        <dbReference type="ChEBI" id="CHEBI:29108"/>
    </ligand>
</feature>
<dbReference type="Pfam" id="PF13360">
    <property type="entry name" value="PQQ_2"/>
    <property type="match status" value="1"/>
</dbReference>
<keyword evidence="6 10" id="KW-0634">PQQ</keyword>
<feature type="binding site" evidence="10">
    <location>
        <begin position="483"/>
        <end position="484"/>
    </location>
    <ligand>
        <name>pyrroloquinoline quinone</name>
        <dbReference type="ChEBI" id="CHEBI:58442"/>
    </ligand>
</feature>
<evidence type="ECO:0000256" key="5">
    <source>
        <dbReference type="ARBA" id="ARBA00022764"/>
    </source>
</evidence>
<gene>
    <name evidence="15" type="ordered locus">PST_2265</name>
</gene>
<keyword evidence="8 12" id="KW-1015">Disulfide bond</keyword>
<reference evidence="15 16" key="1">
    <citation type="journal article" date="2008" name="Proc. Natl. Acad. Sci. U.S.A.">
        <title>Nitrogen fixation island and rhizosphere competence traits in the genome of root-associated Pseudomonas stutzeri A1501.</title>
        <authorList>
            <person name="Yan Y."/>
            <person name="Yang J."/>
            <person name="Dou Y."/>
            <person name="Chen M."/>
            <person name="Ping S."/>
            <person name="Peng J."/>
            <person name="Lu W."/>
            <person name="Zhang W."/>
            <person name="Yao Z."/>
            <person name="Li H."/>
            <person name="Liu W."/>
            <person name="He S."/>
            <person name="Geng L."/>
            <person name="Zhang X."/>
            <person name="Yang F."/>
            <person name="Yu H."/>
            <person name="Zhan Y."/>
            <person name="Li D."/>
            <person name="Lin Z."/>
            <person name="Wang Y."/>
            <person name="Elmerich C."/>
            <person name="Lin M."/>
            <person name="Jin Q."/>
        </authorList>
    </citation>
    <scope>NUCLEOTIDE SEQUENCE [LARGE SCALE GENOMIC DNA]</scope>
    <source>
        <strain evidence="15 16">A1501</strain>
    </source>
</reference>
<evidence type="ECO:0000256" key="1">
    <source>
        <dbReference type="ARBA" id="ARBA00004418"/>
    </source>
</evidence>
<dbReference type="eggNOG" id="COG4993">
    <property type="taxonomic scope" value="Bacteria"/>
</dbReference>
<feature type="disulfide bond" evidence="12">
    <location>
        <begin position="197"/>
        <end position="198"/>
    </location>
</feature>
<keyword evidence="7" id="KW-0560">Oxidoreductase</keyword>
<dbReference type="CDD" id="cd10277">
    <property type="entry name" value="PQQ_ADH_I"/>
    <property type="match status" value="1"/>
</dbReference>
<feature type="domain" description="Pyrrolo-quinoline quinone repeat" evidence="14">
    <location>
        <begin position="536"/>
        <end position="604"/>
    </location>
</feature>
<name>A4VLS3_STUS1</name>
<dbReference type="GO" id="GO:0016020">
    <property type="term" value="C:membrane"/>
    <property type="evidence" value="ECO:0007669"/>
    <property type="project" value="InterPro"/>
</dbReference>
<keyword evidence="11" id="KW-0106">Calcium</keyword>
<evidence type="ECO:0000259" key="13">
    <source>
        <dbReference type="Pfam" id="PF01011"/>
    </source>
</evidence>
<keyword evidence="4" id="KW-0732">Signal</keyword>
<evidence type="ECO:0000256" key="4">
    <source>
        <dbReference type="ARBA" id="ARBA00022729"/>
    </source>
</evidence>
<feature type="domain" description="Pyrrolo-quinoline quinone repeat" evidence="13">
    <location>
        <begin position="117"/>
        <end position="431"/>
    </location>
</feature>
<dbReference type="GO" id="GO:0005509">
    <property type="term" value="F:calcium ion binding"/>
    <property type="evidence" value="ECO:0007669"/>
    <property type="project" value="InterPro"/>
</dbReference>
<feature type="binding site" evidence="10">
    <location>
        <position position="203"/>
    </location>
    <ligand>
        <name>pyrroloquinoline quinone</name>
        <dbReference type="ChEBI" id="CHEBI:58442"/>
    </ligand>
</feature>
<proteinExistence type="inferred from homology"/>
<sequence length="657" mass="71609">MRLRCRRWPLPAPGGHGFPGLQRRIATKGGGKSVLRAIVGEAGQTKNQQQTGKISRHNNEPAEVAAMKHTGLRKPFAVTALCAAVAMSSLHAWAVTDQEILNDAKSTDQIVTNGLGLQGQRYSTLDALNTNNINQLRPVWGFSLGGEKQRGQEAQPLIKDGVMYITGSYSRVYALDARTGKELWQYDARLPDGIMPCCDVINRGVALYDDLVIFGTLDAKLVALNKDTGKVVWKKTVADYKAGYSLTAAPLVVNGKLITGVSGGEFGVVGKIEAYNAKNGELLWTRPTVEGHMGYVWKDGKKVEAGISGGEAGKTWPGDLWKTGGAAPWLGGYYDPDTDSLLFGTGNPAPWNSHLRPGDNLYSSSRLALDPNDGSIKWHFQSTPHDGWDFDGVNELISFDYQEGGKTIKAAGTADRNGFFYVLDRTNGKFIRGFPFVDKITWAKGLDKNGRPIYDDANRPGNPNEADKGKSVFVAPSFLGGKNWMPMAYSQDTGLFYVPSNEWGMDIWNEGVAYKKGAAYLGAGFTIKPLNEDFIGVLRAIDPKTGKEVWRYNNYAPLWGGVLATKGNLVFTGNPEGYLMAFDAKTGKKVYEFNTGSGIVGSPVTWEMDGEQYVSVLSGWGGAVPLWGGEVAKRIKEFNQGGMVWTFKLPKDLVAKR</sequence>
<dbReference type="InterPro" id="IPR011047">
    <property type="entry name" value="Quinoprotein_ADH-like_sf"/>
</dbReference>
<dbReference type="GO" id="GO:0070968">
    <property type="term" value="F:pyrroloquinoline quinone binding"/>
    <property type="evidence" value="ECO:0007669"/>
    <property type="project" value="UniProtKB-ARBA"/>
</dbReference>
<organism evidence="15 16">
    <name type="scientific">Stutzerimonas stutzeri (strain A1501)</name>
    <name type="common">Pseudomonas stutzeri</name>
    <dbReference type="NCBI Taxonomy" id="379731"/>
    <lineage>
        <taxon>Bacteria</taxon>
        <taxon>Pseudomonadati</taxon>
        <taxon>Pseudomonadota</taxon>
        <taxon>Gammaproteobacteria</taxon>
        <taxon>Pseudomonadales</taxon>
        <taxon>Pseudomonadaceae</taxon>
        <taxon>Stutzerimonas</taxon>
    </lineage>
</organism>
<dbReference type="InterPro" id="IPR017512">
    <property type="entry name" value="PQQ_MeOH/EtOH_DH"/>
</dbReference>
<evidence type="ECO:0000256" key="2">
    <source>
        <dbReference type="ARBA" id="ARBA00008156"/>
    </source>
</evidence>
<feature type="binding site" evidence="11">
    <location>
        <position position="389"/>
    </location>
    <ligand>
        <name>Ca(2+)</name>
        <dbReference type="ChEBI" id="CHEBI:29108"/>
    </ligand>
</feature>
<dbReference type="HOGENOM" id="CLU_018478_0_0_6"/>
<dbReference type="InterPro" id="IPR002372">
    <property type="entry name" value="PQQ_rpt_dom"/>
</dbReference>
<dbReference type="SUPFAM" id="SSF50998">
    <property type="entry name" value="Quinoprotein alcohol dehydrogenase-like"/>
    <property type="match status" value="1"/>
</dbReference>
<dbReference type="PANTHER" id="PTHR32303:SF20">
    <property type="entry name" value="QUINOPROTEIN ETHANOL DEHYDROGENASE"/>
    <property type="match status" value="1"/>
</dbReference>
<evidence type="ECO:0000313" key="16">
    <source>
        <dbReference type="Proteomes" id="UP000000233"/>
    </source>
</evidence>
<dbReference type="GO" id="GO:0016614">
    <property type="term" value="F:oxidoreductase activity, acting on CH-OH group of donors"/>
    <property type="evidence" value="ECO:0007669"/>
    <property type="project" value="InterPro"/>
</dbReference>
<evidence type="ECO:0000256" key="12">
    <source>
        <dbReference type="PIRSR" id="PIRSR617512-4"/>
    </source>
</evidence>
<dbReference type="GO" id="GO:0020037">
    <property type="term" value="F:heme binding"/>
    <property type="evidence" value="ECO:0007669"/>
    <property type="project" value="UniProtKB-ARBA"/>
</dbReference>
<dbReference type="Pfam" id="PF01011">
    <property type="entry name" value="PQQ"/>
    <property type="match status" value="1"/>
</dbReference>
<dbReference type="KEGG" id="psa:PST_2265"/>
<evidence type="ECO:0000256" key="9">
    <source>
        <dbReference type="PIRSR" id="PIRSR617512-1"/>
    </source>
</evidence>
<dbReference type="Proteomes" id="UP000000233">
    <property type="component" value="Chromosome"/>
</dbReference>
<evidence type="ECO:0000256" key="3">
    <source>
        <dbReference type="ARBA" id="ARBA00022723"/>
    </source>
</evidence>
<feature type="binding site" evidence="11">
    <location>
        <position position="347"/>
    </location>
    <ligand>
        <name>Ca(2+)</name>
        <dbReference type="ChEBI" id="CHEBI:29108"/>
    </ligand>
</feature>
<protein>
    <submittedName>
        <fullName evidence="15">Quinoprotein alcohol dehydrogenase</fullName>
    </submittedName>
</protein>
<evidence type="ECO:0000256" key="8">
    <source>
        <dbReference type="ARBA" id="ARBA00023157"/>
    </source>
</evidence>
<evidence type="ECO:0000256" key="7">
    <source>
        <dbReference type="ARBA" id="ARBA00023002"/>
    </source>
</evidence>
<dbReference type="PANTHER" id="PTHR32303">
    <property type="entry name" value="QUINOPROTEIN ALCOHOL DEHYDROGENASE (CYTOCHROME C)"/>
    <property type="match status" value="1"/>
</dbReference>
<evidence type="ECO:0000313" key="15">
    <source>
        <dbReference type="EMBL" id="ABP79924.1"/>
    </source>
</evidence>
<feature type="binding site" evidence="10">
    <location>
        <position position="153"/>
    </location>
    <ligand>
        <name>pyrroloquinoline quinone</name>
        <dbReference type="ChEBI" id="CHEBI:58442"/>
    </ligand>
</feature>
<comment type="cofactor">
    <cofactor evidence="10">
        <name>pyrroloquinoline quinone</name>
        <dbReference type="ChEBI" id="CHEBI:58442"/>
    </cofactor>
    <text evidence="10">Binds 1 PQQ group per subunit.</text>
</comment>
<dbReference type="FunFam" id="2.140.10.10:FF:000003">
    <property type="entry name" value="Methanol dehydrogenase, large subunit"/>
    <property type="match status" value="1"/>
</dbReference>
<keyword evidence="5" id="KW-0574">Periplasm</keyword>
<dbReference type="EMBL" id="CP000304">
    <property type="protein sequence ID" value="ABP79924.1"/>
    <property type="molecule type" value="Genomic_DNA"/>
</dbReference>
<evidence type="ECO:0000256" key="11">
    <source>
        <dbReference type="PIRSR" id="PIRSR617512-3"/>
    </source>
</evidence>
<feature type="binding site" evidence="10">
    <location>
        <position position="247"/>
    </location>
    <ligand>
        <name>pyrroloquinoline quinone</name>
        <dbReference type="ChEBI" id="CHEBI:58442"/>
    </ligand>
</feature>
<comment type="subcellular location">
    <subcellularLocation>
        <location evidence="1">Periplasm</location>
    </subcellularLocation>
</comment>
<dbReference type="SMART" id="SM00564">
    <property type="entry name" value="PQQ"/>
    <property type="match status" value="6"/>
</dbReference>
<comment type="cofactor">
    <cofactor evidence="11">
        <name>Ca(2+)</name>
        <dbReference type="ChEBI" id="CHEBI:29108"/>
    </cofactor>
    <text evidence="11">Binds 1 Ca(2+) ion per subunit.</text>
</comment>
<dbReference type="InterPro" id="IPR018391">
    <property type="entry name" value="PQQ_b-propeller_rpt"/>
</dbReference>